<organism evidence="3 4">
    <name type="scientific">Chitinilyticum piscinae</name>
    <dbReference type="NCBI Taxonomy" id="2866724"/>
    <lineage>
        <taxon>Bacteria</taxon>
        <taxon>Pseudomonadati</taxon>
        <taxon>Pseudomonadota</taxon>
        <taxon>Betaproteobacteria</taxon>
        <taxon>Neisseriales</taxon>
        <taxon>Chitinibacteraceae</taxon>
        <taxon>Chitinilyticum</taxon>
    </lineage>
</organism>
<keyword evidence="4" id="KW-1185">Reference proteome</keyword>
<accession>A0A8J7FGP5</accession>
<dbReference type="Proteomes" id="UP000604481">
    <property type="component" value="Unassembled WGS sequence"/>
</dbReference>
<reference evidence="3 4" key="1">
    <citation type="submission" date="2020-10" db="EMBL/GenBank/DDBJ databases">
        <title>The genome sequence of Chitinilyticum litopenaei 4Y14.</title>
        <authorList>
            <person name="Liu Y."/>
        </authorList>
    </citation>
    <scope>NUCLEOTIDE SEQUENCE [LARGE SCALE GENOMIC DNA]</scope>
    <source>
        <strain evidence="3 4">4Y14</strain>
    </source>
</reference>
<dbReference type="InterPro" id="IPR029025">
    <property type="entry name" value="T3SS_substrate_exporter_C"/>
</dbReference>
<sequence length="118" mass="12508">MKKVQRQADRLQAVALAYAEGSGAPRVAAKGRGLLAEKIIDKAKEAGVFVHESPELVSLLLQVDLDQHIPPQLYRAVAELLAFVYLLEKGAAPDSPDLTALLPAGDDAQANSPPSIAE</sequence>
<dbReference type="AlphaFoldDB" id="A0A8J7FGP5"/>
<comment type="similarity">
    <text evidence="1">Belongs to the type III secretion exporter family.</text>
</comment>
<dbReference type="InterPro" id="IPR006135">
    <property type="entry name" value="T3SS_substrate_exporter"/>
</dbReference>
<dbReference type="Pfam" id="PF01312">
    <property type="entry name" value="Bac_export_2"/>
    <property type="match status" value="1"/>
</dbReference>
<proteinExistence type="inferred from homology"/>
<dbReference type="Gene3D" id="3.40.1690.10">
    <property type="entry name" value="secretion proteins EscU"/>
    <property type="match status" value="1"/>
</dbReference>
<dbReference type="GO" id="GO:0009306">
    <property type="term" value="P:protein secretion"/>
    <property type="evidence" value="ECO:0007669"/>
    <property type="project" value="InterPro"/>
</dbReference>
<feature type="region of interest" description="Disordered" evidence="2">
    <location>
        <begin position="97"/>
        <end position="118"/>
    </location>
</feature>
<evidence type="ECO:0000313" key="3">
    <source>
        <dbReference type="EMBL" id="MBE9608830.1"/>
    </source>
</evidence>
<feature type="compositionally biased region" description="Polar residues" evidence="2">
    <location>
        <begin position="109"/>
        <end position="118"/>
    </location>
</feature>
<evidence type="ECO:0000256" key="2">
    <source>
        <dbReference type="SAM" id="MobiDB-lite"/>
    </source>
</evidence>
<dbReference type="SUPFAM" id="SSF160544">
    <property type="entry name" value="EscU C-terminal domain-like"/>
    <property type="match status" value="1"/>
</dbReference>
<name>A0A8J7FGP5_9NEIS</name>
<dbReference type="PANTHER" id="PTHR30531:SF12">
    <property type="entry name" value="FLAGELLAR BIOSYNTHETIC PROTEIN FLHB"/>
    <property type="match status" value="1"/>
</dbReference>
<protein>
    <submittedName>
        <fullName evidence="3">EscU/YscU/HrcU family type III secretion system export apparatus switch protein</fullName>
    </submittedName>
</protein>
<evidence type="ECO:0000313" key="4">
    <source>
        <dbReference type="Proteomes" id="UP000604481"/>
    </source>
</evidence>
<dbReference type="EMBL" id="JADFUA010000002">
    <property type="protein sequence ID" value="MBE9608830.1"/>
    <property type="molecule type" value="Genomic_DNA"/>
</dbReference>
<comment type="caution">
    <text evidence="3">The sequence shown here is derived from an EMBL/GenBank/DDBJ whole genome shotgun (WGS) entry which is preliminary data.</text>
</comment>
<dbReference type="PANTHER" id="PTHR30531">
    <property type="entry name" value="FLAGELLAR BIOSYNTHETIC PROTEIN FLHB"/>
    <property type="match status" value="1"/>
</dbReference>
<dbReference type="GO" id="GO:0005886">
    <property type="term" value="C:plasma membrane"/>
    <property type="evidence" value="ECO:0007669"/>
    <property type="project" value="TreeGrafter"/>
</dbReference>
<gene>
    <name evidence="3" type="ORF">INR99_05645</name>
</gene>
<evidence type="ECO:0000256" key="1">
    <source>
        <dbReference type="ARBA" id="ARBA00010690"/>
    </source>
</evidence>
<dbReference type="RefSeq" id="WP_194115349.1">
    <property type="nucleotide sequence ID" value="NZ_JADFUA010000002.1"/>
</dbReference>